<organism evidence="6">
    <name type="scientific">Streptantibioticus silvisoli</name>
    <dbReference type="NCBI Taxonomy" id="2705255"/>
    <lineage>
        <taxon>Bacteria</taxon>
        <taxon>Bacillati</taxon>
        <taxon>Actinomycetota</taxon>
        <taxon>Actinomycetes</taxon>
        <taxon>Kitasatosporales</taxon>
        <taxon>Streptomycetaceae</taxon>
        <taxon>Streptantibioticus</taxon>
    </lineage>
</organism>
<dbReference type="GO" id="GO:0003700">
    <property type="term" value="F:DNA-binding transcription factor activity"/>
    <property type="evidence" value="ECO:0007669"/>
    <property type="project" value="InterPro"/>
</dbReference>
<evidence type="ECO:0000256" key="3">
    <source>
        <dbReference type="ARBA" id="ARBA00023125"/>
    </source>
</evidence>
<dbReference type="GO" id="GO:0003677">
    <property type="term" value="F:DNA binding"/>
    <property type="evidence" value="ECO:0007669"/>
    <property type="project" value="UniProtKB-KW"/>
</dbReference>
<dbReference type="PANTHER" id="PTHR46577:SF1">
    <property type="entry name" value="HTH-TYPE TRANSCRIPTIONAL REGULATORY PROTEIN GABR"/>
    <property type="match status" value="1"/>
</dbReference>
<gene>
    <name evidence="6" type="ORF">POF50_021500</name>
</gene>
<keyword evidence="1" id="KW-0663">Pyridoxal phosphate</keyword>
<keyword evidence="2" id="KW-0805">Transcription regulation</keyword>
<dbReference type="CDD" id="cd07377">
    <property type="entry name" value="WHTH_GntR"/>
    <property type="match status" value="1"/>
</dbReference>
<dbReference type="PANTHER" id="PTHR46577">
    <property type="entry name" value="HTH-TYPE TRANSCRIPTIONAL REGULATORY PROTEIN GABR"/>
    <property type="match status" value="1"/>
</dbReference>
<dbReference type="Pfam" id="PF00392">
    <property type="entry name" value="GntR"/>
    <property type="match status" value="1"/>
</dbReference>
<evidence type="ECO:0000256" key="1">
    <source>
        <dbReference type="ARBA" id="ARBA00022898"/>
    </source>
</evidence>
<evidence type="ECO:0000256" key="4">
    <source>
        <dbReference type="ARBA" id="ARBA00023163"/>
    </source>
</evidence>
<dbReference type="InterPro" id="IPR036390">
    <property type="entry name" value="WH_DNA-bd_sf"/>
</dbReference>
<comment type="caution">
    <text evidence="6">The sequence shown here is derived from an EMBL/GenBank/DDBJ whole genome shotgun (WGS) entry which is preliminary data.</text>
</comment>
<dbReference type="InterPro" id="IPR000524">
    <property type="entry name" value="Tscrpt_reg_HTH_GntR"/>
</dbReference>
<accession>A0AA90KAA9</accession>
<keyword evidence="3" id="KW-0238">DNA-binding</keyword>
<dbReference type="SMART" id="SM00345">
    <property type="entry name" value="HTH_GNTR"/>
    <property type="match status" value="1"/>
</dbReference>
<dbReference type="InterPro" id="IPR051446">
    <property type="entry name" value="HTH_trans_reg/aminotransferase"/>
</dbReference>
<dbReference type="RefSeq" id="WP_271317096.1">
    <property type="nucleotide sequence ID" value="NZ_JABXJJ020000026.1"/>
</dbReference>
<dbReference type="InterPro" id="IPR036388">
    <property type="entry name" value="WH-like_DNA-bd_sf"/>
</dbReference>
<feature type="domain" description="HTH gntR-type" evidence="5">
    <location>
        <begin position="8"/>
        <end position="76"/>
    </location>
</feature>
<dbReference type="AlphaFoldDB" id="A0AA90KAA9"/>
<dbReference type="PROSITE" id="PS50949">
    <property type="entry name" value="HTH_GNTR"/>
    <property type="match status" value="1"/>
</dbReference>
<keyword evidence="4" id="KW-0804">Transcription</keyword>
<evidence type="ECO:0000259" key="5">
    <source>
        <dbReference type="PROSITE" id="PS50949"/>
    </source>
</evidence>
<dbReference type="EMBL" id="JABXJJ020000026">
    <property type="protein sequence ID" value="MDI5971877.1"/>
    <property type="molecule type" value="Genomic_DNA"/>
</dbReference>
<dbReference type="SUPFAM" id="SSF46785">
    <property type="entry name" value="Winged helix' DNA-binding domain"/>
    <property type="match status" value="1"/>
</dbReference>
<evidence type="ECO:0000256" key="2">
    <source>
        <dbReference type="ARBA" id="ARBA00023015"/>
    </source>
</evidence>
<proteinExistence type="predicted"/>
<evidence type="ECO:0000313" key="6">
    <source>
        <dbReference type="EMBL" id="MDI5971877.1"/>
    </source>
</evidence>
<protein>
    <submittedName>
        <fullName evidence="6">Winged helix-turn-helix domain-containing protein</fullName>
    </submittedName>
</protein>
<reference evidence="6" key="1">
    <citation type="submission" date="2023-05" db="EMBL/GenBank/DDBJ databases">
        <title>Streptantibioticus silvisoli sp. nov., acidotolerant actinomycetes 1 from pine litter.</title>
        <authorList>
            <person name="Swiecimska M."/>
            <person name="Golinska P."/>
            <person name="Sangal V."/>
            <person name="Wachnowicz B."/>
            <person name="Goodfellow M."/>
        </authorList>
    </citation>
    <scope>NUCLEOTIDE SEQUENCE</scope>
    <source>
        <strain evidence="6">SL13</strain>
    </source>
</reference>
<name>A0AA90KAA9_9ACTN</name>
<sequence>MDWKPKKPPTAAEIAARFRRDLADGRYSPGSRLPGARGLAAQLHVSLMTVQSAYKALAADGLVAGRAGSGTYVLDPPEGEPTAGDAALGLRELQDRLTHVTSQLSDLHRRVERLETARSGSADGDQ</sequence>
<dbReference type="Gene3D" id="1.10.10.10">
    <property type="entry name" value="Winged helix-like DNA-binding domain superfamily/Winged helix DNA-binding domain"/>
    <property type="match status" value="1"/>
</dbReference>